<sequence length="142" mass="16386">MDGILVRAPLLPIETYLEQQIPPVKTHFQRALAVGSLDLLDELVRPAANQNDLVRRKRALLRYHIRMATRPTPYELFAGVALAHWDKQTELALASTEPILSVRPDMEWLMRLIWRLDTRNRGYVARNPRRKHTDTNAGRAVT</sequence>
<reference evidence="2" key="1">
    <citation type="submission" date="2020-10" db="EMBL/GenBank/DDBJ databases">
        <title>Taxonomic study of unclassified bacteria belonging to the class Ktedonobacteria.</title>
        <authorList>
            <person name="Yabe S."/>
            <person name="Wang C.M."/>
            <person name="Zheng Y."/>
            <person name="Sakai Y."/>
            <person name="Cavaletti L."/>
            <person name="Monciardini P."/>
            <person name="Donadio S."/>
        </authorList>
    </citation>
    <scope>NUCLEOTIDE SEQUENCE</scope>
    <source>
        <strain evidence="2">SOSP1-1</strain>
    </source>
</reference>
<comment type="caution">
    <text evidence="2">The sequence shown here is derived from an EMBL/GenBank/DDBJ whole genome shotgun (WGS) entry which is preliminary data.</text>
</comment>
<organism evidence="2 3">
    <name type="scientific">Ktedonospora formicarum</name>
    <dbReference type="NCBI Taxonomy" id="2778364"/>
    <lineage>
        <taxon>Bacteria</taxon>
        <taxon>Bacillati</taxon>
        <taxon>Chloroflexota</taxon>
        <taxon>Ktedonobacteria</taxon>
        <taxon>Ktedonobacterales</taxon>
        <taxon>Ktedonobacteraceae</taxon>
        <taxon>Ktedonospora</taxon>
    </lineage>
</organism>
<evidence type="ECO:0000259" key="1">
    <source>
        <dbReference type="Pfam" id="PF04738"/>
    </source>
</evidence>
<proteinExistence type="predicted"/>
<accession>A0A8J3I6E0</accession>
<name>A0A8J3I6E0_9CHLR</name>
<evidence type="ECO:0000313" key="3">
    <source>
        <dbReference type="Proteomes" id="UP000612362"/>
    </source>
</evidence>
<dbReference type="InterPro" id="IPR006827">
    <property type="entry name" value="Lant_deHydtase_N"/>
</dbReference>
<feature type="domain" description="Lantibiotic dehydratase N-terminal" evidence="1">
    <location>
        <begin position="27"/>
        <end position="119"/>
    </location>
</feature>
<dbReference type="Pfam" id="PF04738">
    <property type="entry name" value="Lant_dehydr_N"/>
    <property type="match status" value="1"/>
</dbReference>
<keyword evidence="3" id="KW-1185">Reference proteome</keyword>
<dbReference type="Proteomes" id="UP000612362">
    <property type="component" value="Unassembled WGS sequence"/>
</dbReference>
<gene>
    <name evidence="2" type="ORF">KSX_85920</name>
</gene>
<protein>
    <recommendedName>
        <fullName evidence="1">Lantibiotic dehydratase N-terminal domain-containing protein</fullName>
    </recommendedName>
</protein>
<dbReference type="EMBL" id="BNJF01000008">
    <property type="protein sequence ID" value="GHO50429.1"/>
    <property type="molecule type" value="Genomic_DNA"/>
</dbReference>
<evidence type="ECO:0000313" key="2">
    <source>
        <dbReference type="EMBL" id="GHO50429.1"/>
    </source>
</evidence>
<dbReference type="RefSeq" id="WP_220199445.1">
    <property type="nucleotide sequence ID" value="NZ_BNJF01000008.1"/>
</dbReference>
<dbReference type="AlphaFoldDB" id="A0A8J3I6E0"/>